<evidence type="ECO:0000313" key="5">
    <source>
        <dbReference type="Proteomes" id="UP001371224"/>
    </source>
</evidence>
<dbReference type="SUPFAM" id="SSF50118">
    <property type="entry name" value="Cell growth inhibitor/plasmid maintenance toxic component"/>
    <property type="match status" value="1"/>
</dbReference>
<dbReference type="Proteomes" id="UP001371224">
    <property type="component" value="Unassembled WGS sequence"/>
</dbReference>
<dbReference type="EC" id="3.1.-.-" evidence="4"/>
<protein>
    <submittedName>
        <fullName evidence="4">Type II toxin-antitoxin system PemK/MazF family toxin</fullName>
        <ecNumber evidence="4">3.1.-.-</ecNumber>
    </submittedName>
</protein>
<reference evidence="4 5" key="1">
    <citation type="submission" date="2024-02" db="EMBL/GenBank/DDBJ databases">
        <authorList>
            <person name="Saticioglu I.B."/>
        </authorList>
    </citation>
    <scope>NUCLEOTIDE SEQUENCE [LARGE SCALE GENOMIC DNA]</scope>
    <source>
        <strain evidence="4 5">Mu-80</strain>
    </source>
</reference>
<keyword evidence="2" id="KW-1277">Toxin-antitoxin system</keyword>
<dbReference type="EMBL" id="JBBDGM010000003">
    <property type="protein sequence ID" value="MEJ1087470.1"/>
    <property type="molecule type" value="Genomic_DNA"/>
</dbReference>
<keyword evidence="4" id="KW-0378">Hydrolase</keyword>
<comment type="similarity">
    <text evidence="1">Belongs to the PemK/MazF family.</text>
</comment>
<feature type="region of interest" description="Disordered" evidence="3">
    <location>
        <begin position="18"/>
        <end position="68"/>
    </location>
</feature>
<dbReference type="InterPro" id="IPR011067">
    <property type="entry name" value="Plasmid_toxin/cell-grow_inhib"/>
</dbReference>
<evidence type="ECO:0000256" key="2">
    <source>
        <dbReference type="ARBA" id="ARBA00022649"/>
    </source>
</evidence>
<evidence type="ECO:0000256" key="3">
    <source>
        <dbReference type="SAM" id="MobiDB-lite"/>
    </source>
</evidence>
<dbReference type="GO" id="GO:0016787">
    <property type="term" value="F:hydrolase activity"/>
    <property type="evidence" value="ECO:0007669"/>
    <property type="project" value="UniProtKB-KW"/>
</dbReference>
<accession>A0ABU8L811</accession>
<dbReference type="InterPro" id="IPR003477">
    <property type="entry name" value="PemK-like"/>
</dbReference>
<dbReference type="Gene3D" id="2.30.30.110">
    <property type="match status" value="1"/>
</dbReference>
<name>A0ABU8L811_9MICO</name>
<organism evidence="4 5">
    <name type="scientific">Microbacterium bandirmense</name>
    <dbReference type="NCBI Taxonomy" id="3122050"/>
    <lineage>
        <taxon>Bacteria</taxon>
        <taxon>Bacillati</taxon>
        <taxon>Actinomycetota</taxon>
        <taxon>Actinomycetes</taxon>
        <taxon>Micrococcales</taxon>
        <taxon>Microbacteriaceae</taxon>
        <taxon>Microbacterium</taxon>
    </lineage>
</organism>
<proteinExistence type="inferred from homology"/>
<evidence type="ECO:0000256" key="1">
    <source>
        <dbReference type="ARBA" id="ARBA00007521"/>
    </source>
</evidence>
<feature type="compositionally biased region" description="Basic and acidic residues" evidence="3">
    <location>
        <begin position="28"/>
        <end position="58"/>
    </location>
</feature>
<keyword evidence="5" id="KW-1185">Reference proteome</keyword>
<comment type="caution">
    <text evidence="4">The sequence shown here is derived from an EMBL/GenBank/DDBJ whole genome shotgun (WGS) entry which is preliminary data.</text>
</comment>
<evidence type="ECO:0000313" key="4">
    <source>
        <dbReference type="EMBL" id="MEJ1087470.1"/>
    </source>
</evidence>
<gene>
    <name evidence="4" type="ORF">WDU99_03960</name>
</gene>
<dbReference type="Pfam" id="PF02452">
    <property type="entry name" value="PemK_toxin"/>
    <property type="match status" value="1"/>
</dbReference>
<dbReference type="RefSeq" id="WP_337331150.1">
    <property type="nucleotide sequence ID" value="NZ_JBBDGM010000003.1"/>
</dbReference>
<sequence>MSSTNKILSALGGVLKRMLSTQAPSGEPPRRPDAKLRPDGRGSADVRGARQGRRHADPGDFEAGRMPGAETVQVDPERIRDVAVGYSPSRNDVPDSGEVIWTWVPYEENDGRGKDRPVLVIGRHTADRVFAVRMTSKPHDGDRDYLSIGLGGWDSRGRESWVDIEQLYSVHHEGMRREAAVLDAGRYGRIAQALISRYGWARE</sequence>